<reference evidence="9 10" key="1">
    <citation type="submission" date="2024-05" db="EMBL/GenBank/DDBJ databases">
        <authorList>
            <person name="Kim H.-Y."/>
            <person name="Kim E."/>
            <person name="Cai Y."/>
            <person name="Yang S.-M."/>
            <person name="Lee W."/>
        </authorList>
    </citation>
    <scope>NUCLEOTIDE SEQUENCE [LARGE SCALE GENOMIC DNA]</scope>
    <source>
        <strain evidence="9 10">FBL11</strain>
    </source>
</reference>
<gene>
    <name evidence="9" type="ORF">AAIR29_03370</name>
</gene>
<dbReference type="InterPro" id="IPR027417">
    <property type="entry name" value="P-loop_NTPase"/>
</dbReference>
<protein>
    <submittedName>
        <fullName evidence="9">AAA family ATPase</fullName>
    </submittedName>
</protein>
<dbReference type="PROSITE" id="PS51903">
    <property type="entry name" value="CLP_R"/>
    <property type="match status" value="1"/>
</dbReference>
<dbReference type="SUPFAM" id="SSF81923">
    <property type="entry name" value="Double Clp-N motif"/>
    <property type="match status" value="1"/>
</dbReference>
<dbReference type="CDD" id="cd19499">
    <property type="entry name" value="RecA-like_ClpB_Hsp104-like"/>
    <property type="match status" value="1"/>
</dbReference>
<evidence type="ECO:0000313" key="10">
    <source>
        <dbReference type="Proteomes" id="UP001461960"/>
    </source>
</evidence>
<evidence type="ECO:0000259" key="8">
    <source>
        <dbReference type="PROSITE" id="PS51903"/>
    </source>
</evidence>
<dbReference type="PROSITE" id="PS00871">
    <property type="entry name" value="CLPAB_2"/>
    <property type="match status" value="1"/>
</dbReference>
<feature type="compositionally biased region" description="Basic and acidic residues" evidence="7">
    <location>
        <begin position="156"/>
        <end position="170"/>
    </location>
</feature>
<dbReference type="SUPFAM" id="SSF52540">
    <property type="entry name" value="P-loop containing nucleoside triphosphate hydrolases"/>
    <property type="match status" value="2"/>
</dbReference>
<dbReference type="Gene3D" id="1.10.8.60">
    <property type="match status" value="2"/>
</dbReference>
<dbReference type="SMART" id="SM01086">
    <property type="entry name" value="ClpB_D2-small"/>
    <property type="match status" value="1"/>
</dbReference>
<comment type="caution">
    <text evidence="9">The sequence shown here is derived from an EMBL/GenBank/DDBJ whole genome shotgun (WGS) entry which is preliminary data.</text>
</comment>
<evidence type="ECO:0000313" key="9">
    <source>
        <dbReference type="EMBL" id="MEN2750665.1"/>
    </source>
</evidence>
<dbReference type="Pfam" id="PF02861">
    <property type="entry name" value="Clp_N"/>
    <property type="match status" value="1"/>
</dbReference>
<dbReference type="Proteomes" id="UP001461960">
    <property type="component" value="Unassembled WGS sequence"/>
</dbReference>
<name>A0ABU9X5J0_9GAMM</name>
<dbReference type="Pfam" id="PF17871">
    <property type="entry name" value="AAA_lid_9"/>
    <property type="match status" value="1"/>
</dbReference>
<dbReference type="RefSeq" id="WP_299216315.1">
    <property type="nucleotide sequence ID" value="NZ_JBDGHN010000002.1"/>
</dbReference>
<dbReference type="EMBL" id="JBDGHN010000002">
    <property type="protein sequence ID" value="MEN2750665.1"/>
    <property type="molecule type" value="Genomic_DNA"/>
</dbReference>
<evidence type="ECO:0000256" key="1">
    <source>
        <dbReference type="ARBA" id="ARBA00008675"/>
    </source>
</evidence>
<evidence type="ECO:0000256" key="5">
    <source>
        <dbReference type="ARBA" id="ARBA00023186"/>
    </source>
</evidence>
<dbReference type="Pfam" id="PF10431">
    <property type="entry name" value="ClpB_D2-small"/>
    <property type="match status" value="1"/>
</dbReference>
<organism evidence="9 10">
    <name type="scientific">Psychrobacter saeujeotis</name>
    <dbReference type="NCBI Taxonomy" id="3143436"/>
    <lineage>
        <taxon>Bacteria</taxon>
        <taxon>Pseudomonadati</taxon>
        <taxon>Pseudomonadota</taxon>
        <taxon>Gammaproteobacteria</taxon>
        <taxon>Moraxellales</taxon>
        <taxon>Moraxellaceae</taxon>
        <taxon>Psychrobacter</taxon>
    </lineage>
</organism>
<feature type="region of interest" description="Disordered" evidence="7">
    <location>
        <begin position="802"/>
        <end position="857"/>
    </location>
</feature>
<dbReference type="Gene3D" id="1.10.1780.10">
    <property type="entry name" value="Clp, N-terminal domain"/>
    <property type="match status" value="1"/>
</dbReference>
<feature type="compositionally biased region" description="Basic and acidic residues" evidence="7">
    <location>
        <begin position="844"/>
        <end position="857"/>
    </location>
</feature>
<keyword evidence="3" id="KW-0547">Nucleotide-binding</keyword>
<dbReference type="Gene3D" id="3.40.50.300">
    <property type="entry name" value="P-loop containing nucleotide triphosphate hydrolases"/>
    <property type="match status" value="2"/>
</dbReference>
<dbReference type="InterPro" id="IPR019489">
    <property type="entry name" value="Clp_ATPase_C"/>
</dbReference>
<keyword evidence="2 6" id="KW-0677">Repeat</keyword>
<evidence type="ECO:0000256" key="4">
    <source>
        <dbReference type="ARBA" id="ARBA00022840"/>
    </source>
</evidence>
<dbReference type="InterPro" id="IPR028299">
    <property type="entry name" value="ClpA/B_CS2"/>
</dbReference>
<dbReference type="SMART" id="SM00382">
    <property type="entry name" value="AAA"/>
    <property type="match status" value="2"/>
</dbReference>
<evidence type="ECO:0000256" key="6">
    <source>
        <dbReference type="PROSITE-ProRule" id="PRU01251"/>
    </source>
</evidence>
<dbReference type="InterPro" id="IPR041546">
    <property type="entry name" value="ClpA/ClpB_AAA_lid"/>
</dbReference>
<dbReference type="Pfam" id="PF00004">
    <property type="entry name" value="AAA"/>
    <property type="match status" value="1"/>
</dbReference>
<proteinExistence type="inferred from homology"/>
<dbReference type="CDD" id="cd00009">
    <property type="entry name" value="AAA"/>
    <property type="match status" value="1"/>
</dbReference>
<feature type="domain" description="Clp R" evidence="8">
    <location>
        <begin position="1"/>
        <end position="145"/>
    </location>
</feature>
<dbReference type="InterPro" id="IPR001270">
    <property type="entry name" value="ClpA/B"/>
</dbReference>
<feature type="region of interest" description="Disordered" evidence="7">
    <location>
        <begin position="139"/>
        <end position="170"/>
    </location>
</feature>
<keyword evidence="4" id="KW-0067">ATP-binding</keyword>
<evidence type="ECO:0000256" key="3">
    <source>
        <dbReference type="ARBA" id="ARBA00022741"/>
    </source>
</evidence>
<keyword evidence="5" id="KW-0143">Chaperone</keyword>
<dbReference type="PANTHER" id="PTHR11638">
    <property type="entry name" value="ATP-DEPENDENT CLP PROTEASE"/>
    <property type="match status" value="1"/>
</dbReference>
<dbReference type="InterPro" id="IPR004176">
    <property type="entry name" value="Clp_R_N"/>
</dbReference>
<feature type="compositionally biased region" description="Polar residues" evidence="7">
    <location>
        <begin position="822"/>
        <end position="831"/>
    </location>
</feature>
<dbReference type="InterPro" id="IPR003593">
    <property type="entry name" value="AAA+_ATPase"/>
</dbReference>
<keyword evidence="10" id="KW-1185">Reference proteome</keyword>
<sequence>MLSRHLEVSLRLAMTLARQKSHEYLTVEHLLLALLENTHAANTLTACNANVSNLRTELEAYIDKHTPTIDVDMEQSPQPTQSFDRILQRAIFHVQSIGGGRLVEGSDILVSMFSEHDTYAVYLLKKQGISRLELTQYLSHGQDKDEPSEPRASISGERRSASEKTSKDPLVEFASNLNQRAAEGKTDPLIGRGPEIERTAQVLCRRRKNNPLLVGEPGVGKTSIAEGLAWLIINEKAPKPLNGCVIYSLDIGALIAGTKYRGDFEKRMKSLLDALKKKPNAILFIDEIHMIIGAGSSMSSNMDVSNLIKPALANGELRCVGSTTFTEYRQVFEKDHALSRRFQKIDVKEPSVEDSIDILRGLKPRYEEFHNVEYTDEALVTAVELSSKHIHERFLPDKAIDVIDEAGAYKRLGIIPDTNDINAEDGLIADLEKDINQKDHEGIDTSKSDNDNEMQAEVATAKADDESKAIDDLQTINNQKPSIKIDVADIEAIIAKLARIPPKSVSSDDKSILEHLDRDLKHLVFGQDEAIATLADAIKLSRAGLKAPEKPIGSFMFAGPTGVGKTEVSRQLASLLGVELVRFDMSEYMEAHTASRLIGAPPGYVGYDQGGLLTEKINQHPHCVLLFDEIEKAHPDVFNLLLQVMDHGTLTDNNGRVASFKQVIVIMTTNVGADSISRSSMGFTQQDHSRDNTEALKRVFTPEFRNRLDAIIQFNPLDTEVVISVVDKFLVELQVQLDDKQVTLEIDDEVRDYLADKGYDRLMGARPMQRLIQDEIKKPLANMILFGDLVNGGVVHISLEPEHDEESDTTSNEVSLNKDEAISSTSMQTDKGSADSRIILTVVETHEPHSDSESLAS</sequence>
<dbReference type="InterPro" id="IPR036628">
    <property type="entry name" value="Clp_N_dom_sf"/>
</dbReference>
<dbReference type="PANTHER" id="PTHR11638:SF111">
    <property type="entry name" value="ATP-DEPENDENT CLP PROTEASE ATP-BINDING SUBUNIT CLPA"/>
    <property type="match status" value="1"/>
</dbReference>
<dbReference type="PRINTS" id="PR00300">
    <property type="entry name" value="CLPPROTEASEA"/>
</dbReference>
<dbReference type="InterPro" id="IPR050130">
    <property type="entry name" value="ClpA_ClpB"/>
</dbReference>
<accession>A0ABU9X5J0</accession>
<dbReference type="Pfam" id="PF07724">
    <property type="entry name" value="AAA_2"/>
    <property type="match status" value="1"/>
</dbReference>
<evidence type="ECO:0000256" key="2">
    <source>
        <dbReference type="ARBA" id="ARBA00022737"/>
    </source>
</evidence>
<dbReference type="InterPro" id="IPR003959">
    <property type="entry name" value="ATPase_AAA_core"/>
</dbReference>
<comment type="similarity">
    <text evidence="1">Belongs to the ClpA/ClpB family.</text>
</comment>
<evidence type="ECO:0000256" key="7">
    <source>
        <dbReference type="SAM" id="MobiDB-lite"/>
    </source>
</evidence>